<dbReference type="EMBL" id="BGZK01004281">
    <property type="protein sequence ID" value="GBP08099.1"/>
    <property type="molecule type" value="Genomic_DNA"/>
</dbReference>
<feature type="region of interest" description="Disordered" evidence="1">
    <location>
        <begin position="1"/>
        <end position="29"/>
    </location>
</feature>
<comment type="caution">
    <text evidence="2">The sequence shown here is derived from an EMBL/GenBank/DDBJ whole genome shotgun (WGS) entry which is preliminary data.</text>
</comment>
<evidence type="ECO:0000256" key="1">
    <source>
        <dbReference type="SAM" id="MobiDB-lite"/>
    </source>
</evidence>
<sequence>MKCSFMSEQTRINKSNAISSPPSPAPRVRRRRTRAALCFYATRVPTYVPIRVRCVARGLREHTGRFNFTPSLSGAQLMISTQSPFSLPSHPNPSRHPEVITKLLESRTAPDGVGV</sequence>
<protein>
    <submittedName>
        <fullName evidence="2">Uncharacterized protein</fullName>
    </submittedName>
</protein>
<dbReference type="Proteomes" id="UP000299102">
    <property type="component" value="Unassembled WGS sequence"/>
</dbReference>
<dbReference type="AlphaFoldDB" id="A0A4C1T0X0"/>
<gene>
    <name evidence="2" type="ORF">EVAR_72176_1</name>
</gene>
<proteinExistence type="predicted"/>
<accession>A0A4C1T0X0</accession>
<reference evidence="2 3" key="1">
    <citation type="journal article" date="2019" name="Commun. Biol.">
        <title>The bagworm genome reveals a unique fibroin gene that provides high tensile strength.</title>
        <authorList>
            <person name="Kono N."/>
            <person name="Nakamura H."/>
            <person name="Ohtoshi R."/>
            <person name="Tomita M."/>
            <person name="Numata K."/>
            <person name="Arakawa K."/>
        </authorList>
    </citation>
    <scope>NUCLEOTIDE SEQUENCE [LARGE SCALE GENOMIC DNA]</scope>
</reference>
<organism evidence="2 3">
    <name type="scientific">Eumeta variegata</name>
    <name type="common">Bagworm moth</name>
    <name type="synonym">Eumeta japonica</name>
    <dbReference type="NCBI Taxonomy" id="151549"/>
    <lineage>
        <taxon>Eukaryota</taxon>
        <taxon>Metazoa</taxon>
        <taxon>Ecdysozoa</taxon>
        <taxon>Arthropoda</taxon>
        <taxon>Hexapoda</taxon>
        <taxon>Insecta</taxon>
        <taxon>Pterygota</taxon>
        <taxon>Neoptera</taxon>
        <taxon>Endopterygota</taxon>
        <taxon>Lepidoptera</taxon>
        <taxon>Glossata</taxon>
        <taxon>Ditrysia</taxon>
        <taxon>Tineoidea</taxon>
        <taxon>Psychidae</taxon>
        <taxon>Oiketicinae</taxon>
        <taxon>Eumeta</taxon>
    </lineage>
</organism>
<evidence type="ECO:0000313" key="3">
    <source>
        <dbReference type="Proteomes" id="UP000299102"/>
    </source>
</evidence>
<feature type="compositionally biased region" description="Polar residues" evidence="1">
    <location>
        <begin position="1"/>
        <end position="14"/>
    </location>
</feature>
<keyword evidence="3" id="KW-1185">Reference proteome</keyword>
<name>A0A4C1T0X0_EUMVA</name>
<evidence type="ECO:0000313" key="2">
    <source>
        <dbReference type="EMBL" id="GBP08099.1"/>
    </source>
</evidence>